<dbReference type="Pfam" id="PF26215">
    <property type="entry name" value="HTH_animal"/>
    <property type="match status" value="1"/>
</dbReference>
<feature type="domain" description="Reverse transcriptase" evidence="3">
    <location>
        <begin position="59"/>
        <end position="293"/>
    </location>
</feature>
<reference evidence="5" key="1">
    <citation type="journal article" date="2017" name="bioRxiv">
        <title>Comparative analysis of the genomes of Stylophora pistillata and Acropora digitifera provides evidence for extensive differences between species of corals.</title>
        <authorList>
            <person name="Voolstra C.R."/>
            <person name="Li Y."/>
            <person name="Liew Y.J."/>
            <person name="Baumgarten S."/>
            <person name="Zoccola D."/>
            <person name="Flot J.-F."/>
            <person name="Tambutte S."/>
            <person name="Allemand D."/>
            <person name="Aranda M."/>
        </authorList>
    </citation>
    <scope>NUCLEOTIDE SEQUENCE [LARGE SCALE GENOMIC DNA]</scope>
</reference>
<dbReference type="InterPro" id="IPR000477">
    <property type="entry name" value="RT_dom"/>
</dbReference>
<feature type="domain" description="GIY-YIG" evidence="2">
    <location>
        <begin position="453"/>
        <end position="537"/>
    </location>
</feature>
<accession>A0A2B4SNA1</accession>
<dbReference type="GO" id="GO:0006310">
    <property type="term" value="P:DNA recombination"/>
    <property type="evidence" value="ECO:0007669"/>
    <property type="project" value="UniProtKB-KW"/>
</dbReference>
<dbReference type="InterPro" id="IPR013762">
    <property type="entry name" value="Integrase-like_cat_sf"/>
</dbReference>
<evidence type="ECO:0000259" key="3">
    <source>
        <dbReference type="PROSITE" id="PS50878"/>
    </source>
</evidence>
<dbReference type="InterPro" id="IPR013087">
    <property type="entry name" value="Znf_C2H2_type"/>
</dbReference>
<sequence>MDKTEYIRLLSDASIKDTTKFTPINTERPKTRGRPPKHYHPLLQKEKQLESVVRKILPKPIADTVCRKGSRLAHLYGLPKTHKQQLSMRPILSSTGTYNFALAKWLEEKLKPLSLNQHTICDIFSFAEVIRETPLNPNDILVSYDVCALFTNVPLDETIEIIAEKAFKNNWFNETHGLNLTKTGLTELLRIATKDQLFQFDGQLYEQVDGVAMGSPLGPLMANVFLCSIEEQLDRNNKLPSFYKRYVDDTLATMPNIQAATAFLSTLNECHPAIQFTMEIAENNKLPFLGMMIEKNGCHLTTSVYHKPTDTGLLLHYQSHVDQRYKRSLLNTMLNRAYRLSSTKESFTKECQHLKRMFTKLKYPVKLINSAIAWYTSSTIQSRHETPTELDAATQKPVRITLPFKDQKSADTVRHQLKDLGRKIGTDLQPVFTSRKIEGKLKIQEEKPALINHQCVVYTFKCDSCDADYIGYTTRHLHQRIEEHKASVIGKHLKEAHSVASTSLEEMFSVLKKCRGKMDCLIHEMLFIREQKPKLNTQSDSIRAKPLRLESYFLVSPDNSINSVSRQSEVRIKPRLKDSGSIRWLSKCLENVVCVVSVLDDVCLGTWASPPSLRQPAKARGVVQSQDLAQELGLQSPYHHDHGTYQLLRKFMALSFLPPDAIPEEFFKLKRKARRDQLKALANYLDHNWIFTNTWPPSSWSVYLRAIRTNNDVEGWETGLNRWAQKANITSADEDESDASEKANMLHQHDASEADALSLFGDDIDEREDILHEDMSDGDSHNANLLSQISSFLSCSEDTGPPIASGLADLVNGKFNAEYSVEKRKEILQKYKTPKQREKKAIPSYKATIKPMLDSVAMRGNVCTELSYKRRDALKPFLHQDFRPACARSRKPGKLLFGDDLPKTLQELRTTDLGILHFTQHLLAYSAHTPGSSNEIANGESRPDPGASFINAFTISCQASPLKESTETTSNASNCFMKGFYELRPSLPRYTAMWDLNVVLNYFRKGASVSEISLKELTLKLTFLLTLLSGQRSQTVKFFSVELSHRKCTFVINKKVKQSRVGTHLKPVEFLSSPEDEKLCVIKHLQEYIKKTQVIRNDSGQLLLSHVKPHGQASKVTISRWCKSVLKSAGIDVSIFTTHSTRSASTSFLAESNVSIKDIVTSVGRSNEITFQRYYLKPVNNAFNLGDTILCLADTNKWSYFS</sequence>
<dbReference type="Proteomes" id="UP000225706">
    <property type="component" value="Unassembled WGS sequence"/>
</dbReference>
<dbReference type="Pfam" id="PF00078">
    <property type="entry name" value="RVT_1"/>
    <property type="match status" value="1"/>
</dbReference>
<evidence type="ECO:0000313" key="4">
    <source>
        <dbReference type="EMBL" id="PFX30002.1"/>
    </source>
</evidence>
<dbReference type="SUPFAM" id="SSF56349">
    <property type="entry name" value="DNA breaking-rejoining enzymes"/>
    <property type="match status" value="1"/>
</dbReference>
<gene>
    <name evidence="4" type="ORF">AWC38_SpisGene5193</name>
</gene>
<dbReference type="EMBL" id="LSMT01000057">
    <property type="protein sequence ID" value="PFX30002.1"/>
    <property type="molecule type" value="Genomic_DNA"/>
</dbReference>
<dbReference type="AlphaFoldDB" id="A0A2B4SNA1"/>
<dbReference type="InterPro" id="IPR000305">
    <property type="entry name" value="GIY-YIG_endonuc"/>
</dbReference>
<dbReference type="GO" id="GO:0003677">
    <property type="term" value="F:DNA binding"/>
    <property type="evidence" value="ECO:0007669"/>
    <property type="project" value="InterPro"/>
</dbReference>
<dbReference type="SUPFAM" id="SSF82771">
    <property type="entry name" value="GIY-YIG endonuclease"/>
    <property type="match status" value="1"/>
</dbReference>
<dbReference type="PANTHER" id="PTHR21301:SF10">
    <property type="entry name" value="REVERSE TRANSCRIPTASE DOMAIN-CONTAINING PROTEIN"/>
    <property type="match status" value="1"/>
</dbReference>
<evidence type="ECO:0000259" key="2">
    <source>
        <dbReference type="PROSITE" id="PS50164"/>
    </source>
</evidence>
<organism evidence="4 5">
    <name type="scientific">Stylophora pistillata</name>
    <name type="common">Smooth cauliflower coral</name>
    <dbReference type="NCBI Taxonomy" id="50429"/>
    <lineage>
        <taxon>Eukaryota</taxon>
        <taxon>Metazoa</taxon>
        <taxon>Cnidaria</taxon>
        <taxon>Anthozoa</taxon>
        <taxon>Hexacorallia</taxon>
        <taxon>Scleractinia</taxon>
        <taxon>Astrocoeniina</taxon>
        <taxon>Pocilloporidae</taxon>
        <taxon>Stylophora</taxon>
    </lineage>
</organism>
<dbReference type="InterPro" id="IPR035901">
    <property type="entry name" value="GIY-YIG_endonuc_sf"/>
</dbReference>
<dbReference type="PANTHER" id="PTHR21301">
    <property type="entry name" value="REVERSE TRANSCRIPTASE"/>
    <property type="match status" value="1"/>
</dbReference>
<protein>
    <recommendedName>
        <fullName evidence="6">Reverse transcriptase domain-containing protein</fullName>
    </recommendedName>
</protein>
<evidence type="ECO:0000256" key="1">
    <source>
        <dbReference type="ARBA" id="ARBA00023172"/>
    </source>
</evidence>
<dbReference type="PROSITE" id="PS00028">
    <property type="entry name" value="ZINC_FINGER_C2H2_1"/>
    <property type="match status" value="1"/>
</dbReference>
<comment type="caution">
    <text evidence="4">The sequence shown here is derived from an EMBL/GenBank/DDBJ whole genome shotgun (WGS) entry which is preliminary data.</text>
</comment>
<dbReference type="InterPro" id="IPR058912">
    <property type="entry name" value="HTH_animal"/>
</dbReference>
<keyword evidence="5" id="KW-1185">Reference proteome</keyword>
<proteinExistence type="predicted"/>
<evidence type="ECO:0000313" key="5">
    <source>
        <dbReference type="Proteomes" id="UP000225706"/>
    </source>
</evidence>
<dbReference type="InterPro" id="IPR011010">
    <property type="entry name" value="DNA_brk_join_enz"/>
</dbReference>
<dbReference type="PROSITE" id="PS50164">
    <property type="entry name" value="GIY_YIG"/>
    <property type="match status" value="1"/>
</dbReference>
<dbReference type="PROSITE" id="PS50878">
    <property type="entry name" value="RT_POL"/>
    <property type="match status" value="1"/>
</dbReference>
<evidence type="ECO:0008006" key="6">
    <source>
        <dbReference type="Google" id="ProtNLM"/>
    </source>
</evidence>
<dbReference type="OrthoDB" id="5970510at2759"/>
<dbReference type="GO" id="GO:0015074">
    <property type="term" value="P:DNA integration"/>
    <property type="evidence" value="ECO:0007669"/>
    <property type="project" value="InterPro"/>
</dbReference>
<dbReference type="Gene3D" id="1.10.443.10">
    <property type="entry name" value="Intergrase catalytic core"/>
    <property type="match status" value="1"/>
</dbReference>
<keyword evidence="1" id="KW-0233">DNA recombination</keyword>
<dbReference type="CDD" id="cd00304">
    <property type="entry name" value="RT_like"/>
    <property type="match status" value="1"/>
</dbReference>
<name>A0A2B4SNA1_STYPI</name>